<comment type="similarity">
    <text evidence="1">Belongs to the CFAP97 family.</text>
</comment>
<dbReference type="InterPro" id="IPR038792">
    <property type="entry name" value="CFAP97D1/2"/>
</dbReference>
<keyword evidence="5" id="KW-1185">Reference proteome</keyword>
<sequence>METPGRPETVRLMMQNREYKPLFFSRNKYLQEKWKKAYDVHRRQVKSVKPTICIKPPKKFVHLTLSLKNKQHQVNAKIQKENDRLKEKISQIMATTGRVDSRNDYEKKSIRQEKRQRELISISKENQMIQFRLSQCKPHYRARNWREDWLNTLKLRDSIGHYPRGSAKQQKEQENWIADSKGNEKRKETNNKEDTGGKIGEESATQFASKPNVPEVSISADTPENCGPSDN</sequence>
<dbReference type="InParanoid" id="A0A3Q1GG55"/>
<protein>
    <submittedName>
        <fullName evidence="4">CFAP97 domain containing 1</fullName>
    </submittedName>
</protein>
<dbReference type="PANTHER" id="PTHR33768:SF7">
    <property type="entry name" value="CFAP97 DOMAIN CONTAINING 2"/>
    <property type="match status" value="1"/>
</dbReference>
<dbReference type="STRING" id="80966.ENSAPOP00000028364"/>
<feature type="compositionally biased region" description="Basic and acidic residues" evidence="3">
    <location>
        <begin position="181"/>
        <end position="201"/>
    </location>
</feature>
<feature type="region of interest" description="Disordered" evidence="3">
    <location>
        <begin position="161"/>
        <end position="231"/>
    </location>
</feature>
<reference evidence="4" key="2">
    <citation type="submission" date="2025-09" db="UniProtKB">
        <authorList>
            <consortium name="Ensembl"/>
        </authorList>
    </citation>
    <scope>IDENTIFICATION</scope>
</reference>
<evidence type="ECO:0000256" key="1">
    <source>
        <dbReference type="ARBA" id="ARBA00008315"/>
    </source>
</evidence>
<dbReference type="PANTHER" id="PTHR33768">
    <property type="entry name" value="MIP11318P"/>
    <property type="match status" value="1"/>
</dbReference>
<evidence type="ECO:0000256" key="2">
    <source>
        <dbReference type="SAM" id="Coils"/>
    </source>
</evidence>
<dbReference type="InterPro" id="IPR029488">
    <property type="entry name" value="Hmw/CFAP97"/>
</dbReference>
<accession>A0A3Q1GG55</accession>
<dbReference type="Pfam" id="PF13879">
    <property type="entry name" value="Hmw_CFAP97"/>
    <property type="match status" value="1"/>
</dbReference>
<proteinExistence type="inferred from homology"/>
<dbReference type="Proteomes" id="UP000257200">
    <property type="component" value="Unplaced"/>
</dbReference>
<evidence type="ECO:0000256" key="3">
    <source>
        <dbReference type="SAM" id="MobiDB-lite"/>
    </source>
</evidence>
<organism evidence="4 5">
    <name type="scientific">Acanthochromis polyacanthus</name>
    <name type="common">spiny chromis</name>
    <dbReference type="NCBI Taxonomy" id="80966"/>
    <lineage>
        <taxon>Eukaryota</taxon>
        <taxon>Metazoa</taxon>
        <taxon>Chordata</taxon>
        <taxon>Craniata</taxon>
        <taxon>Vertebrata</taxon>
        <taxon>Euteleostomi</taxon>
        <taxon>Actinopterygii</taxon>
        <taxon>Neopterygii</taxon>
        <taxon>Teleostei</taxon>
        <taxon>Neoteleostei</taxon>
        <taxon>Acanthomorphata</taxon>
        <taxon>Ovalentaria</taxon>
        <taxon>Pomacentridae</taxon>
        <taxon>Acanthochromis</taxon>
    </lineage>
</organism>
<reference evidence="4" key="1">
    <citation type="submission" date="2025-08" db="UniProtKB">
        <authorList>
            <consortium name="Ensembl"/>
        </authorList>
    </citation>
    <scope>IDENTIFICATION</scope>
</reference>
<dbReference type="Ensembl" id="ENSAPOT00000018518.1">
    <property type="protein sequence ID" value="ENSAPOP00000028364.1"/>
    <property type="gene ID" value="ENSAPOG00000013551.1"/>
</dbReference>
<keyword evidence="2" id="KW-0175">Coiled coil</keyword>
<evidence type="ECO:0000313" key="4">
    <source>
        <dbReference type="Ensembl" id="ENSAPOP00000028364.1"/>
    </source>
</evidence>
<feature type="coiled-coil region" evidence="2">
    <location>
        <begin position="68"/>
        <end position="95"/>
    </location>
</feature>
<name>A0A3Q1GG55_9TELE</name>
<evidence type="ECO:0000313" key="5">
    <source>
        <dbReference type="Proteomes" id="UP000257200"/>
    </source>
</evidence>
<dbReference type="GeneTree" id="ENSGT00940000164099"/>
<dbReference type="AlphaFoldDB" id="A0A3Q1GG55"/>